<dbReference type="InterPro" id="IPR045170">
    <property type="entry name" value="MTOX"/>
</dbReference>
<proteinExistence type="predicted"/>
<name>A0ABV7C941_9VIBR</name>
<dbReference type="Gene3D" id="3.50.50.60">
    <property type="entry name" value="FAD/NAD(P)-binding domain"/>
    <property type="match status" value="1"/>
</dbReference>
<dbReference type="NCBIfam" id="NF008425">
    <property type="entry name" value="PRK11259.1"/>
    <property type="match status" value="1"/>
</dbReference>
<feature type="domain" description="FAD dependent oxidoreductase" evidence="5">
    <location>
        <begin position="4"/>
        <end position="355"/>
    </location>
</feature>
<gene>
    <name evidence="6" type="primary">solA</name>
    <name evidence="6" type="ORF">ACFODT_12125</name>
</gene>
<dbReference type="EC" id="1.5.3.2" evidence="6"/>
<keyword evidence="3" id="KW-0274">FAD</keyword>
<evidence type="ECO:0000313" key="6">
    <source>
        <dbReference type="EMBL" id="MFC3024572.1"/>
    </source>
</evidence>
<evidence type="ECO:0000256" key="4">
    <source>
        <dbReference type="ARBA" id="ARBA00023002"/>
    </source>
</evidence>
<dbReference type="SUPFAM" id="SSF51905">
    <property type="entry name" value="FAD/NAD(P)-binding domain"/>
    <property type="match status" value="1"/>
</dbReference>
<evidence type="ECO:0000256" key="2">
    <source>
        <dbReference type="ARBA" id="ARBA00022630"/>
    </source>
</evidence>
<dbReference type="InterPro" id="IPR036188">
    <property type="entry name" value="FAD/NAD-bd_sf"/>
</dbReference>
<keyword evidence="7" id="KW-1185">Reference proteome</keyword>
<evidence type="ECO:0000259" key="5">
    <source>
        <dbReference type="Pfam" id="PF01266"/>
    </source>
</evidence>
<comment type="cofactor">
    <cofactor evidence="1">
        <name>FAD</name>
        <dbReference type="ChEBI" id="CHEBI:57692"/>
    </cofactor>
</comment>
<keyword evidence="2" id="KW-0285">Flavoprotein</keyword>
<reference evidence="7" key="1">
    <citation type="journal article" date="2019" name="Int. J. Syst. Evol. Microbiol.">
        <title>The Global Catalogue of Microorganisms (GCM) 10K type strain sequencing project: providing services to taxonomists for standard genome sequencing and annotation.</title>
        <authorList>
            <consortium name="The Broad Institute Genomics Platform"/>
            <consortium name="The Broad Institute Genome Sequencing Center for Infectious Disease"/>
            <person name="Wu L."/>
            <person name="Ma J."/>
        </authorList>
    </citation>
    <scope>NUCLEOTIDE SEQUENCE [LARGE SCALE GENOMIC DNA]</scope>
    <source>
        <strain evidence="7">KCTC 62784</strain>
    </source>
</reference>
<sequence>MQYDVIVVGAGSMGMAAGYFLAKHGQRVLLLDAFDPPHSHASHHGETRIIRHAYGEGKDYVPLALRAQTLWEELEHQSQQSIFLKTGVLNIGERTRPFISTLIASAEEYQLPIEVLSAEQANARYPGLALPSEFVAVLESTSGVLRCEKAIEAYRQLAQEQGAELNTYSRVSDINVLQNSVIVTAKGKEFSAKKLVVSVGAWSNDLLKMLDLDLPLSPVRKTFAWYDAPDELYGEGHFPAFSWDIPEGMYYGFPSIDGAGLKIGRHDQGEPHEPNTPLVPFSQAQDTSDLNQLLSRYMPQVGPFHVGKTCMYTRTPDEHFIIDHHPKYSHVMIASGFSGHGFKFASVIGEVLTDMVLDKSPDFDLSLFSIERFQPD</sequence>
<dbReference type="GO" id="GO:0050131">
    <property type="term" value="F:N-methyl-L-amino-acid oxidase activity"/>
    <property type="evidence" value="ECO:0007669"/>
    <property type="project" value="UniProtKB-EC"/>
</dbReference>
<dbReference type="Proteomes" id="UP001595384">
    <property type="component" value="Unassembled WGS sequence"/>
</dbReference>
<dbReference type="SUPFAM" id="SSF54373">
    <property type="entry name" value="FAD-linked reductases, C-terminal domain"/>
    <property type="match status" value="1"/>
</dbReference>
<dbReference type="Gene3D" id="3.30.9.10">
    <property type="entry name" value="D-Amino Acid Oxidase, subunit A, domain 2"/>
    <property type="match status" value="1"/>
</dbReference>
<protein>
    <submittedName>
        <fullName evidence="6">N-methyl-L-tryptophan oxidase</fullName>
        <ecNumber evidence="6">1.5.3.2</ecNumber>
    </submittedName>
</protein>
<evidence type="ECO:0000313" key="7">
    <source>
        <dbReference type="Proteomes" id="UP001595384"/>
    </source>
</evidence>
<accession>A0ABV7C941</accession>
<keyword evidence="4 6" id="KW-0560">Oxidoreductase</keyword>
<dbReference type="PANTHER" id="PTHR10961:SF7">
    <property type="entry name" value="FAD DEPENDENT OXIDOREDUCTASE DOMAIN-CONTAINING PROTEIN"/>
    <property type="match status" value="1"/>
</dbReference>
<dbReference type="Pfam" id="PF01266">
    <property type="entry name" value="DAO"/>
    <property type="match status" value="1"/>
</dbReference>
<dbReference type="RefSeq" id="WP_123015738.1">
    <property type="nucleotide sequence ID" value="NZ_AP024911.1"/>
</dbReference>
<evidence type="ECO:0000256" key="3">
    <source>
        <dbReference type="ARBA" id="ARBA00022827"/>
    </source>
</evidence>
<comment type="caution">
    <text evidence="6">The sequence shown here is derived from an EMBL/GenBank/DDBJ whole genome shotgun (WGS) entry which is preliminary data.</text>
</comment>
<dbReference type="EMBL" id="JBHRSE010000080">
    <property type="protein sequence ID" value="MFC3024572.1"/>
    <property type="molecule type" value="Genomic_DNA"/>
</dbReference>
<dbReference type="InterPro" id="IPR006076">
    <property type="entry name" value="FAD-dep_OxRdtase"/>
</dbReference>
<organism evidence="6 7">
    <name type="scientific">Vibrio zhugei</name>
    <dbReference type="NCBI Taxonomy" id="2479546"/>
    <lineage>
        <taxon>Bacteria</taxon>
        <taxon>Pseudomonadati</taxon>
        <taxon>Pseudomonadota</taxon>
        <taxon>Gammaproteobacteria</taxon>
        <taxon>Vibrionales</taxon>
        <taxon>Vibrionaceae</taxon>
        <taxon>Vibrio</taxon>
    </lineage>
</organism>
<dbReference type="PANTHER" id="PTHR10961">
    <property type="entry name" value="PEROXISOMAL SARCOSINE OXIDASE"/>
    <property type="match status" value="1"/>
</dbReference>
<evidence type="ECO:0000256" key="1">
    <source>
        <dbReference type="ARBA" id="ARBA00001974"/>
    </source>
</evidence>